<protein>
    <recommendedName>
        <fullName evidence="8">EamA domain-containing protein</fullName>
    </recommendedName>
</protein>
<evidence type="ECO:0000313" key="10">
    <source>
        <dbReference type="Proteomes" id="UP001428341"/>
    </source>
</evidence>
<dbReference type="GO" id="GO:0016020">
    <property type="term" value="C:membrane"/>
    <property type="evidence" value="ECO:0007669"/>
    <property type="project" value="UniProtKB-SubCell"/>
</dbReference>
<organism evidence="9 10">
    <name type="scientific">Citrus x changshan-huyou</name>
    <dbReference type="NCBI Taxonomy" id="2935761"/>
    <lineage>
        <taxon>Eukaryota</taxon>
        <taxon>Viridiplantae</taxon>
        <taxon>Streptophyta</taxon>
        <taxon>Embryophyta</taxon>
        <taxon>Tracheophyta</taxon>
        <taxon>Spermatophyta</taxon>
        <taxon>Magnoliopsida</taxon>
        <taxon>eudicotyledons</taxon>
        <taxon>Gunneridae</taxon>
        <taxon>Pentapetalae</taxon>
        <taxon>rosids</taxon>
        <taxon>malvids</taxon>
        <taxon>Sapindales</taxon>
        <taxon>Rutaceae</taxon>
        <taxon>Aurantioideae</taxon>
        <taxon>Citrus</taxon>
    </lineage>
</organism>
<evidence type="ECO:0000256" key="7">
    <source>
        <dbReference type="SAM" id="Phobius"/>
    </source>
</evidence>
<accession>A0AAP0MTP5</accession>
<evidence type="ECO:0000256" key="1">
    <source>
        <dbReference type="ARBA" id="ARBA00004141"/>
    </source>
</evidence>
<keyword evidence="3 7" id="KW-0812">Transmembrane</keyword>
<dbReference type="EMBL" id="JBCGBO010000002">
    <property type="protein sequence ID" value="KAK9221359.1"/>
    <property type="molecule type" value="Genomic_DNA"/>
</dbReference>
<feature type="region of interest" description="Disordered" evidence="6">
    <location>
        <begin position="371"/>
        <end position="394"/>
    </location>
</feature>
<dbReference type="SUPFAM" id="SSF103481">
    <property type="entry name" value="Multidrug resistance efflux transporter EmrE"/>
    <property type="match status" value="2"/>
</dbReference>
<keyword evidence="4 7" id="KW-1133">Transmembrane helix</keyword>
<evidence type="ECO:0000256" key="5">
    <source>
        <dbReference type="ARBA" id="ARBA00023136"/>
    </source>
</evidence>
<feature type="transmembrane region" description="Helical" evidence="7">
    <location>
        <begin position="248"/>
        <end position="267"/>
    </location>
</feature>
<evidence type="ECO:0000256" key="4">
    <source>
        <dbReference type="ARBA" id="ARBA00022989"/>
    </source>
</evidence>
<feature type="transmembrane region" description="Helical" evidence="7">
    <location>
        <begin position="43"/>
        <end position="65"/>
    </location>
</feature>
<feature type="transmembrane region" description="Helical" evidence="7">
    <location>
        <begin position="279"/>
        <end position="299"/>
    </location>
</feature>
<feature type="transmembrane region" description="Helical" evidence="7">
    <location>
        <begin position="183"/>
        <end position="203"/>
    </location>
</feature>
<evidence type="ECO:0000259" key="8">
    <source>
        <dbReference type="Pfam" id="PF00892"/>
    </source>
</evidence>
<comment type="caution">
    <text evidence="9">The sequence shown here is derived from an EMBL/GenBank/DDBJ whole genome shotgun (WGS) entry which is preliminary data.</text>
</comment>
<feature type="transmembrane region" description="Helical" evidence="7">
    <location>
        <begin position="105"/>
        <end position="127"/>
    </location>
</feature>
<feature type="transmembrane region" description="Helical" evidence="7">
    <location>
        <begin position="77"/>
        <end position="99"/>
    </location>
</feature>
<sequence>MAGPGRYCCKDVLPFTAMVAMECINVGLNTLFKAATSKGMSHFVFVVYSYGVAALVLLPAPFFSYRSRVLPPFTFSILCKIGLLGLIGSSSQIMGYTGINYSSPTLASAISNLTPAFTFVLAIIFRMEKVACRKASSQAKVLGTIVSIAGAFIVTLYKGPRITTIASPKVSLSHALRSSNSNWAVGGLFLTAEYILVPLWYIVQTQIMKEYPAELTVVFLYNLYVSFVAAIVGLITERDSMAWKVGPGIALASVMCSGLFGSCMNNSVHTWALRLKGPVFVAMFKPLSIAIAVAMGVIFLGDTLYLGSLVGATIISLGFYTVMWGKAKEEVSEDPGVDSQESAAAQKVPLLQSRKNELSLVKSCQKMVHTSKARSDRAAHTGTGPRSSFSAIPRVYPSGKTKTYPVSVFWKPDDVLLHILENSTSN</sequence>
<reference evidence="9 10" key="1">
    <citation type="submission" date="2024-05" db="EMBL/GenBank/DDBJ databases">
        <title>Haplotype-resolved chromosome-level genome assembly of Huyou (Citrus changshanensis).</title>
        <authorList>
            <person name="Miao C."/>
            <person name="Chen W."/>
            <person name="Wu Y."/>
            <person name="Wang L."/>
            <person name="Zhao S."/>
            <person name="Grierson D."/>
            <person name="Xu C."/>
            <person name="Chen K."/>
        </authorList>
    </citation>
    <scope>NUCLEOTIDE SEQUENCE [LARGE SCALE GENOMIC DNA]</scope>
    <source>
        <strain evidence="9">01-14</strain>
        <tissue evidence="9">Leaf</tissue>
    </source>
</reference>
<evidence type="ECO:0000313" key="9">
    <source>
        <dbReference type="EMBL" id="KAK9221359.1"/>
    </source>
</evidence>
<proteinExistence type="inferred from homology"/>
<feature type="transmembrane region" description="Helical" evidence="7">
    <location>
        <begin position="139"/>
        <end position="157"/>
    </location>
</feature>
<gene>
    <name evidence="9" type="ORF">WN944_009785</name>
</gene>
<dbReference type="InterPro" id="IPR037185">
    <property type="entry name" value="EmrE-like"/>
</dbReference>
<dbReference type="InterPro" id="IPR030184">
    <property type="entry name" value="WAT1-related"/>
</dbReference>
<dbReference type="Pfam" id="PF00892">
    <property type="entry name" value="EamA"/>
    <property type="match status" value="1"/>
</dbReference>
<name>A0AAP0MTP5_9ROSI</name>
<comment type="subcellular location">
    <subcellularLocation>
        <location evidence="1">Membrane</location>
        <topology evidence="1">Multi-pass membrane protein</topology>
    </subcellularLocation>
</comment>
<feature type="domain" description="EamA" evidence="8">
    <location>
        <begin position="24"/>
        <end position="155"/>
    </location>
</feature>
<evidence type="ECO:0000256" key="6">
    <source>
        <dbReference type="SAM" id="MobiDB-lite"/>
    </source>
</evidence>
<dbReference type="AlphaFoldDB" id="A0AAP0MTP5"/>
<feature type="transmembrane region" description="Helical" evidence="7">
    <location>
        <begin position="305"/>
        <end position="323"/>
    </location>
</feature>
<keyword evidence="10" id="KW-1185">Reference proteome</keyword>
<dbReference type="PANTHER" id="PTHR31218">
    <property type="entry name" value="WAT1-RELATED PROTEIN"/>
    <property type="match status" value="1"/>
</dbReference>
<dbReference type="Proteomes" id="UP001428341">
    <property type="component" value="Unassembled WGS sequence"/>
</dbReference>
<evidence type="ECO:0000256" key="2">
    <source>
        <dbReference type="ARBA" id="ARBA00007635"/>
    </source>
</evidence>
<feature type="transmembrane region" description="Helical" evidence="7">
    <location>
        <begin position="215"/>
        <end position="236"/>
    </location>
</feature>
<comment type="similarity">
    <text evidence="2">Belongs to the drug/metabolite transporter (DMT) superfamily. Plant drug/metabolite exporter (P-DME) (TC 2.A.7.4) family.</text>
</comment>
<dbReference type="GO" id="GO:0022857">
    <property type="term" value="F:transmembrane transporter activity"/>
    <property type="evidence" value="ECO:0007669"/>
    <property type="project" value="InterPro"/>
</dbReference>
<dbReference type="InterPro" id="IPR000620">
    <property type="entry name" value="EamA_dom"/>
</dbReference>
<keyword evidence="5 7" id="KW-0472">Membrane</keyword>
<evidence type="ECO:0000256" key="3">
    <source>
        <dbReference type="ARBA" id="ARBA00022692"/>
    </source>
</evidence>